<dbReference type="AlphaFoldDB" id="A0A0A9C8S8"/>
<evidence type="ECO:0000313" key="1">
    <source>
        <dbReference type="EMBL" id="JAD70868.1"/>
    </source>
</evidence>
<proteinExistence type="predicted"/>
<organism evidence="1">
    <name type="scientific">Arundo donax</name>
    <name type="common">Giant reed</name>
    <name type="synonym">Donax arundinaceus</name>
    <dbReference type="NCBI Taxonomy" id="35708"/>
    <lineage>
        <taxon>Eukaryota</taxon>
        <taxon>Viridiplantae</taxon>
        <taxon>Streptophyta</taxon>
        <taxon>Embryophyta</taxon>
        <taxon>Tracheophyta</taxon>
        <taxon>Spermatophyta</taxon>
        <taxon>Magnoliopsida</taxon>
        <taxon>Liliopsida</taxon>
        <taxon>Poales</taxon>
        <taxon>Poaceae</taxon>
        <taxon>PACMAD clade</taxon>
        <taxon>Arundinoideae</taxon>
        <taxon>Arundineae</taxon>
        <taxon>Arundo</taxon>
    </lineage>
</organism>
<protein>
    <submittedName>
        <fullName evidence="1">Uncharacterized protein</fullName>
    </submittedName>
</protein>
<reference evidence="1" key="1">
    <citation type="submission" date="2014-09" db="EMBL/GenBank/DDBJ databases">
        <authorList>
            <person name="Magalhaes I.L.F."/>
            <person name="Oliveira U."/>
            <person name="Santos F.R."/>
            <person name="Vidigal T.H.D.A."/>
            <person name="Brescovit A.D."/>
            <person name="Santos A.J."/>
        </authorList>
    </citation>
    <scope>NUCLEOTIDE SEQUENCE</scope>
    <source>
        <tissue evidence="1">Shoot tissue taken approximately 20 cm above the soil surface</tissue>
    </source>
</reference>
<dbReference type="EMBL" id="GBRH01227027">
    <property type="protein sequence ID" value="JAD70868.1"/>
    <property type="molecule type" value="Transcribed_RNA"/>
</dbReference>
<accession>A0A0A9C8S8</accession>
<reference evidence="1" key="2">
    <citation type="journal article" date="2015" name="Data Brief">
        <title>Shoot transcriptome of the giant reed, Arundo donax.</title>
        <authorList>
            <person name="Barrero R.A."/>
            <person name="Guerrero F.D."/>
            <person name="Moolhuijzen P."/>
            <person name="Goolsby J.A."/>
            <person name="Tidwell J."/>
            <person name="Bellgard S.E."/>
            <person name="Bellgard M.I."/>
        </authorList>
    </citation>
    <scope>NUCLEOTIDE SEQUENCE</scope>
    <source>
        <tissue evidence="1">Shoot tissue taken approximately 20 cm above the soil surface</tissue>
    </source>
</reference>
<name>A0A0A9C8S8_ARUDO</name>
<sequence>MTLGFQPGLISYLQTQPLQAFWTVAMKMWITMISDISQTSM</sequence>